<evidence type="ECO:0000256" key="3">
    <source>
        <dbReference type="ARBA" id="ARBA00023242"/>
    </source>
</evidence>
<keyword evidence="6" id="KW-1185">Reference proteome</keyword>
<dbReference type="PANTHER" id="PTHR23188:SF12">
    <property type="entry name" value="RNA POLYMERASE II-ASSOCIATED FACTOR 1 HOMOLOG"/>
    <property type="match status" value="1"/>
</dbReference>
<reference evidence="5" key="1">
    <citation type="submission" date="2023-08" db="EMBL/GenBank/DDBJ databases">
        <authorList>
            <person name="Audoor S."/>
            <person name="Bilcke G."/>
        </authorList>
    </citation>
    <scope>NUCLEOTIDE SEQUENCE</scope>
</reference>
<feature type="region of interest" description="Disordered" evidence="4">
    <location>
        <begin position="451"/>
        <end position="493"/>
    </location>
</feature>
<comment type="subcellular location">
    <subcellularLocation>
        <location evidence="1">Nucleus</location>
    </subcellularLocation>
</comment>
<proteinExistence type="inferred from homology"/>
<dbReference type="Pfam" id="PF03985">
    <property type="entry name" value="Paf1"/>
    <property type="match status" value="1"/>
</dbReference>
<gene>
    <name evidence="5" type="ORF">CYCCA115_LOCUS477</name>
</gene>
<dbReference type="InterPro" id="IPR007133">
    <property type="entry name" value="RNA_pol_II-assoc_Paf1"/>
</dbReference>
<evidence type="ECO:0000313" key="6">
    <source>
        <dbReference type="Proteomes" id="UP001295423"/>
    </source>
</evidence>
<keyword evidence="3" id="KW-0539">Nucleus</keyword>
<organism evidence="5 6">
    <name type="scientific">Cylindrotheca closterium</name>
    <dbReference type="NCBI Taxonomy" id="2856"/>
    <lineage>
        <taxon>Eukaryota</taxon>
        <taxon>Sar</taxon>
        <taxon>Stramenopiles</taxon>
        <taxon>Ochrophyta</taxon>
        <taxon>Bacillariophyta</taxon>
        <taxon>Bacillariophyceae</taxon>
        <taxon>Bacillariophycidae</taxon>
        <taxon>Bacillariales</taxon>
        <taxon>Bacillariaceae</taxon>
        <taxon>Cylindrotheca</taxon>
    </lineage>
</organism>
<evidence type="ECO:0000313" key="5">
    <source>
        <dbReference type="EMBL" id="CAJ1907107.1"/>
    </source>
</evidence>
<evidence type="ECO:0000256" key="4">
    <source>
        <dbReference type="SAM" id="MobiDB-lite"/>
    </source>
</evidence>
<name>A0AAD2CD01_9STRA</name>
<evidence type="ECO:0000256" key="2">
    <source>
        <dbReference type="ARBA" id="ARBA00007560"/>
    </source>
</evidence>
<dbReference type="GO" id="GO:0016593">
    <property type="term" value="C:Cdc73/Paf1 complex"/>
    <property type="evidence" value="ECO:0007669"/>
    <property type="project" value="InterPro"/>
</dbReference>
<feature type="compositionally biased region" description="Basic and acidic residues" evidence="4">
    <location>
        <begin position="9"/>
        <end position="20"/>
    </location>
</feature>
<dbReference type="AlphaFoldDB" id="A0AAD2CD01"/>
<protein>
    <submittedName>
        <fullName evidence="5">Uncharacterized protein</fullName>
    </submittedName>
</protein>
<feature type="compositionally biased region" description="Polar residues" evidence="4">
    <location>
        <begin position="457"/>
        <end position="467"/>
    </location>
</feature>
<feature type="region of interest" description="Disordered" evidence="4">
    <location>
        <begin position="1"/>
        <end position="73"/>
    </location>
</feature>
<dbReference type="GO" id="GO:0003682">
    <property type="term" value="F:chromatin binding"/>
    <property type="evidence" value="ECO:0007669"/>
    <property type="project" value="TreeGrafter"/>
</dbReference>
<dbReference type="EMBL" id="CAKOGP040000001">
    <property type="protein sequence ID" value="CAJ1907107.1"/>
    <property type="molecule type" value="Genomic_DNA"/>
</dbReference>
<comment type="similarity">
    <text evidence="2">Belongs to the PAF1 family.</text>
</comment>
<dbReference type="GO" id="GO:0000993">
    <property type="term" value="F:RNA polymerase II complex binding"/>
    <property type="evidence" value="ECO:0007669"/>
    <property type="project" value="TreeGrafter"/>
</dbReference>
<sequence>MPPAEGYDDDRHKREEAERRERRKASKSQKSDAQREKERKRKEHALKILGKQAGGDRKRSKSPGAPPPPAKKSKFQDLFAQRAQGFQIDFKFRNAPPRPPVGPCFVGNGLEGVLHDISQYKPLNAVEVNYSWKLHSERDLGVPLAPSAMDPQLYKPPSTGTPTLDAADENLLNWKGSLGDTAAEQLKKRRDYARATARLALAGKSPSGFLEKTKSPVASASKRKNFSRVLNEKMQSWMKKTTYLSNDYSRKVHDFKSLVKTKEEQSRDLEVRHQEVSQRRSGSAITKTFQECKKAVTKHPSKRNLKPVCEMPFLPNIEHWASPYTHVVIDKVPDEKIDKAFVANVNRKDANSRMTCQLFTPTGEEDNQFRPIQKYELDVLPLKEEDTPHVNYCIWIDAAAEVASYLPISSRVQLSGGRPIKKRNHIMNITRRAMTEDEKHEADERLTEVDYDVEQKLNPTSSSTAGNKMTVDSDSDSDDGLLGNTTKTTIVAD</sequence>
<dbReference type="GO" id="GO:0006368">
    <property type="term" value="P:transcription elongation by RNA polymerase II"/>
    <property type="evidence" value="ECO:0007669"/>
    <property type="project" value="InterPro"/>
</dbReference>
<dbReference type="Proteomes" id="UP001295423">
    <property type="component" value="Unassembled WGS sequence"/>
</dbReference>
<accession>A0AAD2CD01</accession>
<evidence type="ECO:0000256" key="1">
    <source>
        <dbReference type="ARBA" id="ARBA00004123"/>
    </source>
</evidence>
<feature type="compositionally biased region" description="Polar residues" evidence="4">
    <location>
        <begin position="483"/>
        <end position="493"/>
    </location>
</feature>
<comment type="caution">
    <text evidence="5">The sequence shown here is derived from an EMBL/GenBank/DDBJ whole genome shotgun (WGS) entry which is preliminary data.</text>
</comment>
<dbReference type="PANTHER" id="PTHR23188">
    <property type="entry name" value="RNA POLYMERASE II-ASSOCIATED FACTOR 1 HOMOLOG"/>
    <property type="match status" value="1"/>
</dbReference>